<dbReference type="AlphaFoldDB" id="A0A9Q7JZI8"/>
<evidence type="ECO:0000313" key="2">
    <source>
        <dbReference type="Proteomes" id="UP000282263"/>
    </source>
</evidence>
<dbReference type="Pfam" id="PF11367">
    <property type="entry name" value="Tail_completion_gp17"/>
    <property type="match status" value="1"/>
</dbReference>
<evidence type="ECO:0000313" key="1">
    <source>
        <dbReference type="EMBL" id="RTQ16379.1"/>
    </source>
</evidence>
<dbReference type="Proteomes" id="UP000282263">
    <property type="component" value="Unassembled WGS sequence"/>
</dbReference>
<reference evidence="1 2" key="1">
    <citation type="submission" date="2018-12" db="EMBL/GenBank/DDBJ databases">
        <title>The Batch Genome Submission of Enterobacter spp. strains.</title>
        <authorList>
            <person name="Wei L."/>
            <person name="Wu W."/>
            <person name="Lin J."/>
            <person name="Zhang X."/>
            <person name="Feng Y."/>
            <person name="Zong Z."/>
        </authorList>
    </citation>
    <scope>NUCLEOTIDE SEQUENCE [LARGE SCALE GENOMIC DNA]</scope>
    <source>
        <strain evidence="1 2">SCEM020047</strain>
    </source>
</reference>
<dbReference type="EMBL" id="RXPP01000047">
    <property type="protein sequence ID" value="RTQ16379.1"/>
    <property type="molecule type" value="Genomic_DNA"/>
</dbReference>
<protein>
    <submittedName>
        <fullName evidence="1">DUF3168 domain-containing protein</fullName>
    </submittedName>
</protein>
<dbReference type="InterPro" id="IPR021508">
    <property type="entry name" value="Gp17-like"/>
</dbReference>
<comment type="caution">
    <text evidence="1">The sequence shown here is derived from an EMBL/GenBank/DDBJ whole genome shotgun (WGS) entry which is preliminary data.</text>
</comment>
<organism evidence="1 2">
    <name type="scientific">Enterobacter mori</name>
    <dbReference type="NCBI Taxonomy" id="539813"/>
    <lineage>
        <taxon>Bacteria</taxon>
        <taxon>Pseudomonadati</taxon>
        <taxon>Pseudomonadota</taxon>
        <taxon>Gammaproteobacteria</taxon>
        <taxon>Enterobacterales</taxon>
        <taxon>Enterobacteriaceae</taxon>
        <taxon>Enterobacter</taxon>
    </lineage>
</organism>
<sequence>MTEDDLYPLLAPLAGGQVYPYVAPLGSDGKPSVSPPWIIFYIVDDVSADVLCGQAESRVSIQVDVYSTTITESRTLRDLALASLKPLNPTEVVKIPGYEPDYRLYRATLDFKVTPDN</sequence>
<proteinExistence type="predicted"/>
<name>A0A9Q7JZI8_9ENTR</name>
<gene>
    <name evidence="1" type="ORF">EKN29_24430</name>
</gene>
<accession>A0A9Q7JZI8</accession>
<dbReference type="RefSeq" id="WP_126817776.1">
    <property type="nucleotide sequence ID" value="NZ_JAJHUL010000015.1"/>
</dbReference>